<dbReference type="Gene3D" id="3.30.40.10">
    <property type="entry name" value="Zinc/RING finger domain, C3HC4 (zinc finger)"/>
    <property type="match status" value="1"/>
</dbReference>
<dbReference type="GO" id="GO:0061630">
    <property type="term" value="F:ubiquitin protein ligase activity"/>
    <property type="evidence" value="ECO:0007669"/>
    <property type="project" value="TreeGrafter"/>
</dbReference>
<keyword evidence="1" id="KW-0479">Metal-binding</keyword>
<evidence type="ECO:0000256" key="4">
    <source>
        <dbReference type="PROSITE-ProRule" id="PRU00175"/>
    </source>
</evidence>
<dbReference type="PANTHER" id="PTHR23327:SF42">
    <property type="entry name" value="LON PEPTIDASE N-TERMINAL DOMAIN AND RING FINGER PROTEIN C14F5.10C"/>
    <property type="match status" value="1"/>
</dbReference>
<dbReference type="PROSITE" id="PS50089">
    <property type="entry name" value="ZF_RING_2"/>
    <property type="match status" value="1"/>
</dbReference>
<dbReference type="PROSITE" id="PS51787">
    <property type="entry name" value="LON_N"/>
    <property type="match status" value="1"/>
</dbReference>
<dbReference type="Gene3D" id="2.30.130.40">
    <property type="entry name" value="LON domain-like"/>
    <property type="match status" value="1"/>
</dbReference>
<dbReference type="AlphaFoldDB" id="A0A5B8MFM2"/>
<proteinExistence type="predicted"/>
<keyword evidence="3" id="KW-0862">Zinc</keyword>
<keyword evidence="8" id="KW-1185">Reference proteome</keyword>
<name>A0A5B8MFM2_9CHLO</name>
<dbReference type="InterPro" id="IPR001841">
    <property type="entry name" value="Znf_RING"/>
</dbReference>
<dbReference type="SUPFAM" id="SSF57850">
    <property type="entry name" value="RING/U-box"/>
    <property type="match status" value="1"/>
</dbReference>
<dbReference type="InterPro" id="IPR046336">
    <property type="entry name" value="Lon_prtase_N_sf"/>
</dbReference>
<keyword evidence="2 4" id="KW-0863">Zinc-finger</keyword>
<evidence type="ECO:0000259" key="6">
    <source>
        <dbReference type="PROSITE" id="PS51787"/>
    </source>
</evidence>
<dbReference type="Pfam" id="PF13923">
    <property type="entry name" value="zf-C3HC4_2"/>
    <property type="match status" value="1"/>
</dbReference>
<dbReference type="InterPro" id="IPR017907">
    <property type="entry name" value="Znf_RING_CS"/>
</dbReference>
<evidence type="ECO:0000256" key="2">
    <source>
        <dbReference type="ARBA" id="ARBA00022771"/>
    </source>
</evidence>
<dbReference type="InterPro" id="IPR015947">
    <property type="entry name" value="PUA-like_sf"/>
</dbReference>
<dbReference type="CDD" id="cd16514">
    <property type="entry name" value="RING-HC_LONFs_rpt2"/>
    <property type="match status" value="1"/>
</dbReference>
<dbReference type="SUPFAM" id="SSF48452">
    <property type="entry name" value="TPR-like"/>
    <property type="match status" value="1"/>
</dbReference>
<dbReference type="SMART" id="SM00464">
    <property type="entry name" value="LON"/>
    <property type="match status" value="1"/>
</dbReference>
<dbReference type="Gene3D" id="1.25.40.10">
    <property type="entry name" value="Tetratricopeptide repeat domain"/>
    <property type="match status" value="1"/>
</dbReference>
<evidence type="ECO:0000256" key="3">
    <source>
        <dbReference type="ARBA" id="ARBA00022833"/>
    </source>
</evidence>
<dbReference type="GO" id="GO:0008270">
    <property type="term" value="F:zinc ion binding"/>
    <property type="evidence" value="ECO:0007669"/>
    <property type="project" value="UniProtKB-KW"/>
</dbReference>
<feature type="domain" description="RING-type" evidence="5">
    <location>
        <begin position="178"/>
        <end position="216"/>
    </location>
</feature>
<dbReference type="SUPFAM" id="SSF88697">
    <property type="entry name" value="PUA domain-like"/>
    <property type="match status" value="1"/>
</dbReference>
<dbReference type="InterPro" id="IPR013083">
    <property type="entry name" value="Znf_RING/FYVE/PHD"/>
</dbReference>
<feature type="domain" description="Lon N-terminal" evidence="6">
    <location>
        <begin position="261"/>
        <end position="479"/>
    </location>
</feature>
<protein>
    <submittedName>
        <fullName evidence="7">Uncharacterized protein</fullName>
    </submittedName>
</protein>
<dbReference type="EMBL" id="CP031035">
    <property type="protein sequence ID" value="QDZ19236.1"/>
    <property type="molecule type" value="Genomic_DNA"/>
</dbReference>
<dbReference type="GO" id="GO:0005737">
    <property type="term" value="C:cytoplasm"/>
    <property type="evidence" value="ECO:0007669"/>
    <property type="project" value="UniProtKB-ARBA"/>
</dbReference>
<evidence type="ECO:0000256" key="1">
    <source>
        <dbReference type="ARBA" id="ARBA00022723"/>
    </source>
</evidence>
<dbReference type="OrthoDB" id="264917at2759"/>
<reference evidence="7 8" key="1">
    <citation type="submission" date="2018-07" db="EMBL/GenBank/DDBJ databases">
        <title>The complete nuclear genome of the prasinophyte Chloropicon primus (CCMP1205).</title>
        <authorList>
            <person name="Pombert J.-F."/>
            <person name="Otis C."/>
            <person name="Turmel M."/>
            <person name="Lemieux C."/>
        </authorList>
    </citation>
    <scope>NUCLEOTIDE SEQUENCE [LARGE SCALE GENOMIC DNA]</scope>
    <source>
        <strain evidence="7 8">CCMP1205</strain>
    </source>
</reference>
<evidence type="ECO:0000259" key="5">
    <source>
        <dbReference type="PROSITE" id="PS50089"/>
    </source>
</evidence>
<dbReference type="InterPro" id="IPR003111">
    <property type="entry name" value="Lon_prtase_N"/>
</dbReference>
<dbReference type="SMART" id="SM00184">
    <property type="entry name" value="RING"/>
    <property type="match status" value="1"/>
</dbReference>
<dbReference type="PROSITE" id="PS00518">
    <property type="entry name" value="ZF_RING_1"/>
    <property type="match status" value="1"/>
</dbReference>
<organism evidence="7 8">
    <name type="scientific">Chloropicon primus</name>
    <dbReference type="NCBI Taxonomy" id="1764295"/>
    <lineage>
        <taxon>Eukaryota</taxon>
        <taxon>Viridiplantae</taxon>
        <taxon>Chlorophyta</taxon>
        <taxon>Chloropicophyceae</taxon>
        <taxon>Chloropicales</taxon>
        <taxon>Chloropicaceae</taxon>
        <taxon>Chloropicon</taxon>
    </lineage>
</organism>
<dbReference type="Proteomes" id="UP000316726">
    <property type="component" value="Chromosome 2"/>
</dbReference>
<accession>A0A5B8MFM2</accession>
<dbReference type="STRING" id="1764295.A0A5B8MFM2"/>
<sequence length="479" mass="53621">MEKEEADVVHVQEMEDLVEVGKELLGEEGREEEALEKFTAALEVGSGADGKKAAEVYLLRAQTFVKICEKIRNRPATLSESHALYGMDPLQIAERGLADVEKAALKMDVSNNAGFHFCKGRALELAESFGASRGSYLKALSLDPSDKRIKERLERLDKEMGTKAGRPEAHLAADDFECSLCFKLFYEPVTTCCGHTFCRSCLLRSQDYGNRCPACRTVLFIVTTKLAVNVTLKNIIEKNFKAEYERRGEEEKEKKADEAGKVMIPLFVMDVVLPHQRMALNIFEPRYRLLIRRAMGSSQTFGMIGLHRGSNLLSIGCEVEIVQCDCLPDGRFHIEVAGTRRFKVSKCEEQDGYRLATSEYLTDKEESDVNEVFELAREVGKKADDLLDSMRQRAGGQMSAVLHALLRSTSNKPDIGPCKPEEVDPQPLVRSARAKYAEDLSFWVGSILSTIQQVDTAKIIEMTSTRERLEVLANARIFG</sequence>
<dbReference type="PANTHER" id="PTHR23327">
    <property type="entry name" value="RING FINGER PROTEIN 127"/>
    <property type="match status" value="1"/>
</dbReference>
<evidence type="ECO:0000313" key="8">
    <source>
        <dbReference type="Proteomes" id="UP000316726"/>
    </source>
</evidence>
<dbReference type="InterPro" id="IPR011990">
    <property type="entry name" value="TPR-like_helical_dom_sf"/>
</dbReference>
<dbReference type="Pfam" id="PF02190">
    <property type="entry name" value="LON_substr_bdg"/>
    <property type="match status" value="1"/>
</dbReference>
<evidence type="ECO:0000313" key="7">
    <source>
        <dbReference type="EMBL" id="QDZ19236.1"/>
    </source>
</evidence>
<gene>
    <name evidence="7" type="ORF">A3770_02p17540</name>
</gene>